<reference evidence="2 3" key="1">
    <citation type="submission" date="2019-08" db="EMBL/GenBank/DDBJ databases">
        <title>Archangium and Cystobacter genomes.</title>
        <authorList>
            <person name="Chen I.-C.K."/>
            <person name="Wielgoss S."/>
        </authorList>
    </citation>
    <scope>NUCLEOTIDE SEQUENCE [LARGE SCALE GENOMIC DNA]</scope>
    <source>
        <strain evidence="2 3">Cbm 6</strain>
    </source>
</reference>
<keyword evidence="1" id="KW-0732">Signal</keyword>
<accession>A0ABY9X576</accession>
<proteinExistence type="predicted"/>
<evidence type="ECO:0000256" key="1">
    <source>
        <dbReference type="SAM" id="SignalP"/>
    </source>
</evidence>
<protein>
    <submittedName>
        <fullName evidence="2">Uncharacterized protein</fullName>
    </submittedName>
</protein>
<feature type="signal peptide" evidence="1">
    <location>
        <begin position="1"/>
        <end position="20"/>
    </location>
</feature>
<keyword evidence="3" id="KW-1185">Reference proteome</keyword>
<gene>
    <name evidence="2" type="ORF">F0U60_44850</name>
</gene>
<feature type="chain" id="PRO_5046762976" evidence="1">
    <location>
        <begin position="21"/>
        <end position="381"/>
    </location>
</feature>
<evidence type="ECO:0000313" key="2">
    <source>
        <dbReference type="EMBL" id="WNG50474.1"/>
    </source>
</evidence>
<sequence>MNKRLRLLLATLLVCSAAGAAAEPTASSDSACQGNDKRICYETLAAHGDYQGIIDRISLNVIGYEPIEKYFLGRAHFGLSNRTAAHSLRCFHTLRAKDLLEAFLTERNHKFETQQTFGTSDEMRYVYHATKTMDALKSVTGCEESSHTATSLERYARRYAIERIQGLVYNTETDGVLGPLFREKMGSFQQMMQSLVTTASQVETRYRAASIELDAGRTQLFSIRDDINAQFGAGTVITDDSSDTTFPLFRYDQNKKQAILTGLDTRYQGLLQVETRVTALETQLLGALAAQSMDDYLQKKEQTILSVKQLSAELLLGVNLWTRFWASEEKGFAKLKTAAAAEGNSMLFTHATRIDTDWRTKMKVHCSASNPAWYCTGGTNP</sequence>
<name>A0ABY9X576_9BACT</name>
<evidence type="ECO:0000313" key="3">
    <source>
        <dbReference type="Proteomes" id="UP001611383"/>
    </source>
</evidence>
<organism evidence="2 3">
    <name type="scientific">Archangium minus</name>
    <dbReference type="NCBI Taxonomy" id="83450"/>
    <lineage>
        <taxon>Bacteria</taxon>
        <taxon>Pseudomonadati</taxon>
        <taxon>Myxococcota</taxon>
        <taxon>Myxococcia</taxon>
        <taxon>Myxococcales</taxon>
        <taxon>Cystobacterineae</taxon>
        <taxon>Archangiaceae</taxon>
        <taxon>Archangium</taxon>
    </lineage>
</organism>
<dbReference type="EMBL" id="CP043494">
    <property type="protein sequence ID" value="WNG50474.1"/>
    <property type="molecule type" value="Genomic_DNA"/>
</dbReference>
<dbReference type="Proteomes" id="UP001611383">
    <property type="component" value="Chromosome"/>
</dbReference>
<dbReference type="RefSeq" id="WP_395809589.1">
    <property type="nucleotide sequence ID" value="NZ_CP043494.1"/>
</dbReference>